<keyword evidence="2" id="KW-1185">Reference proteome</keyword>
<dbReference type="Proteomes" id="UP001321473">
    <property type="component" value="Unassembled WGS sequence"/>
</dbReference>
<organism evidence="1 2">
    <name type="scientific">Amblyomma americanum</name>
    <name type="common">Lone star tick</name>
    <dbReference type="NCBI Taxonomy" id="6943"/>
    <lineage>
        <taxon>Eukaryota</taxon>
        <taxon>Metazoa</taxon>
        <taxon>Ecdysozoa</taxon>
        <taxon>Arthropoda</taxon>
        <taxon>Chelicerata</taxon>
        <taxon>Arachnida</taxon>
        <taxon>Acari</taxon>
        <taxon>Parasitiformes</taxon>
        <taxon>Ixodida</taxon>
        <taxon>Ixodoidea</taxon>
        <taxon>Ixodidae</taxon>
        <taxon>Amblyomminae</taxon>
        <taxon>Amblyomma</taxon>
    </lineage>
</organism>
<accession>A0AAQ4F5U7</accession>
<name>A0AAQ4F5U7_AMBAM</name>
<proteinExistence type="predicted"/>
<dbReference type="EMBL" id="JARKHS020006607">
    <property type="protein sequence ID" value="KAK8782500.1"/>
    <property type="molecule type" value="Genomic_DNA"/>
</dbReference>
<dbReference type="AlphaFoldDB" id="A0AAQ4F5U7"/>
<reference evidence="1 2" key="1">
    <citation type="journal article" date="2023" name="Arcadia Sci">
        <title>De novo assembly of a long-read Amblyomma americanum tick genome.</title>
        <authorList>
            <person name="Chou S."/>
            <person name="Poskanzer K.E."/>
            <person name="Rollins M."/>
            <person name="Thuy-Boun P.S."/>
        </authorList>
    </citation>
    <scope>NUCLEOTIDE SEQUENCE [LARGE SCALE GENOMIC DNA]</scope>
    <source>
        <strain evidence="1">F_SG_1</strain>
        <tissue evidence="1">Salivary glands</tissue>
    </source>
</reference>
<protein>
    <submittedName>
        <fullName evidence="1">Uncharacterized protein</fullName>
    </submittedName>
</protein>
<gene>
    <name evidence="1" type="ORF">V5799_016159</name>
</gene>
<evidence type="ECO:0000313" key="1">
    <source>
        <dbReference type="EMBL" id="KAK8782500.1"/>
    </source>
</evidence>
<sequence>MSPLSHLQTIPQTICSAQHRLQPLQQAARCLPVTPFCVSNNLLAFRQLPRPPADRCWKDVPLEMSLDGEPNTECKILLIIWLPLLEKKNQSGSDVSENFCEFSNRVLILRRIALYLYNARRVNLEPAL</sequence>
<comment type="caution">
    <text evidence="1">The sequence shown here is derived from an EMBL/GenBank/DDBJ whole genome shotgun (WGS) entry which is preliminary data.</text>
</comment>
<evidence type="ECO:0000313" key="2">
    <source>
        <dbReference type="Proteomes" id="UP001321473"/>
    </source>
</evidence>